<dbReference type="SUPFAM" id="SSF81296">
    <property type="entry name" value="E set domains"/>
    <property type="match status" value="8"/>
</dbReference>
<dbReference type="CDD" id="cd21184">
    <property type="entry name" value="CH_FLN-like_rpt2"/>
    <property type="match status" value="1"/>
</dbReference>
<feature type="region of interest" description="Disordered" evidence="4">
    <location>
        <begin position="552"/>
        <end position="572"/>
    </location>
</feature>
<dbReference type="PROSITE" id="PS00019">
    <property type="entry name" value="ACTININ_1"/>
    <property type="match status" value="1"/>
</dbReference>
<dbReference type="FunCoup" id="A0A2P6NVT1">
    <property type="interactions" value="1"/>
</dbReference>
<dbReference type="SMART" id="SM00557">
    <property type="entry name" value="IG_FLMN"/>
    <property type="match status" value="8"/>
</dbReference>
<dbReference type="PROSITE" id="PS50021">
    <property type="entry name" value="CH"/>
    <property type="match status" value="2"/>
</dbReference>
<feature type="region of interest" description="Disordered" evidence="4">
    <location>
        <begin position="707"/>
        <end position="726"/>
    </location>
</feature>
<dbReference type="InterPro" id="IPR001298">
    <property type="entry name" value="Filamin/ABP280_rpt"/>
</dbReference>
<evidence type="ECO:0000256" key="2">
    <source>
        <dbReference type="ARBA" id="ARBA00023203"/>
    </source>
</evidence>
<evidence type="ECO:0000259" key="5">
    <source>
        <dbReference type="PROSITE" id="PS50021"/>
    </source>
</evidence>
<keyword evidence="7" id="KW-1185">Reference proteome</keyword>
<dbReference type="PANTHER" id="PTHR38537:SF8">
    <property type="entry name" value="FILAMIN-A"/>
    <property type="match status" value="1"/>
</dbReference>
<dbReference type="PROSITE" id="PS50194">
    <property type="entry name" value="FILAMIN_REPEAT"/>
    <property type="match status" value="8"/>
</dbReference>
<evidence type="ECO:0000313" key="6">
    <source>
        <dbReference type="EMBL" id="PRP88073.1"/>
    </source>
</evidence>
<keyword evidence="2" id="KW-0009">Actin-binding</keyword>
<dbReference type="STRING" id="1890364.A0A2P6NVT1"/>
<feature type="repeat" description="Filamin" evidence="3">
    <location>
        <begin position="549"/>
        <end position="655"/>
    </location>
</feature>
<dbReference type="InterPro" id="IPR001715">
    <property type="entry name" value="CH_dom"/>
</dbReference>
<feature type="domain" description="Calponin-homology (CH)" evidence="5">
    <location>
        <begin position="12"/>
        <end position="120"/>
    </location>
</feature>
<proteinExistence type="predicted"/>
<feature type="repeat" description="Filamin" evidence="3">
    <location>
        <begin position="758"/>
        <end position="859"/>
    </location>
</feature>
<dbReference type="FunFam" id="1.10.418.10:FF:000006">
    <property type="entry name" value="Filamin-B isoform A"/>
    <property type="match status" value="1"/>
</dbReference>
<comment type="caution">
    <text evidence="6">The sequence shown here is derived from an EMBL/GenBank/DDBJ whole genome shotgun (WGS) entry which is preliminary data.</text>
</comment>
<feature type="repeat" description="Filamin" evidence="3">
    <location>
        <begin position="340"/>
        <end position="442"/>
    </location>
</feature>
<reference evidence="6 7" key="1">
    <citation type="journal article" date="2018" name="Genome Biol. Evol.">
        <title>Multiple Roots of Fruiting Body Formation in Amoebozoa.</title>
        <authorList>
            <person name="Hillmann F."/>
            <person name="Forbes G."/>
            <person name="Novohradska S."/>
            <person name="Ferling I."/>
            <person name="Riege K."/>
            <person name="Groth M."/>
            <person name="Westermann M."/>
            <person name="Marz M."/>
            <person name="Spaller T."/>
            <person name="Winckler T."/>
            <person name="Schaap P."/>
            <person name="Glockner G."/>
        </authorList>
    </citation>
    <scope>NUCLEOTIDE SEQUENCE [LARGE SCALE GENOMIC DNA]</scope>
    <source>
        <strain evidence="6 7">Jena</strain>
    </source>
</reference>
<dbReference type="SMART" id="SM00033">
    <property type="entry name" value="CH"/>
    <property type="match status" value="2"/>
</dbReference>
<dbReference type="PROSITE" id="PS00020">
    <property type="entry name" value="ACTININ_2"/>
    <property type="match status" value="1"/>
</dbReference>
<dbReference type="Pfam" id="PF00307">
    <property type="entry name" value="CH"/>
    <property type="match status" value="2"/>
</dbReference>
<dbReference type="Proteomes" id="UP000241769">
    <property type="component" value="Unassembled WGS sequence"/>
</dbReference>
<feature type="repeat" description="Filamin" evidence="3">
    <location>
        <begin position="443"/>
        <end position="548"/>
    </location>
</feature>
<feature type="region of interest" description="Disordered" evidence="4">
    <location>
        <begin position="658"/>
        <end position="678"/>
    </location>
</feature>
<organism evidence="6 7">
    <name type="scientific">Planoprotostelium fungivorum</name>
    <dbReference type="NCBI Taxonomy" id="1890364"/>
    <lineage>
        <taxon>Eukaryota</taxon>
        <taxon>Amoebozoa</taxon>
        <taxon>Evosea</taxon>
        <taxon>Variosea</taxon>
        <taxon>Cavosteliida</taxon>
        <taxon>Cavosteliaceae</taxon>
        <taxon>Planoprotostelium</taxon>
    </lineage>
</organism>
<keyword evidence="1" id="KW-0677">Repeat</keyword>
<name>A0A2P6NVT1_9EUKA</name>
<feature type="domain" description="Calponin-homology (CH)" evidence="5">
    <location>
        <begin position="127"/>
        <end position="230"/>
    </location>
</feature>
<protein>
    <recommendedName>
        <fullName evidence="5">Calponin-homology (CH) domain-containing protein</fullName>
    </recommendedName>
</protein>
<dbReference type="SUPFAM" id="SSF47576">
    <property type="entry name" value="Calponin-homology domain, CH-domain"/>
    <property type="match status" value="1"/>
</dbReference>
<evidence type="ECO:0000256" key="3">
    <source>
        <dbReference type="PROSITE-ProRule" id="PRU00087"/>
    </source>
</evidence>
<dbReference type="InterPro" id="IPR017868">
    <property type="entry name" value="Filamin/ABP280_repeat-like"/>
</dbReference>
<dbReference type="Gene3D" id="1.10.418.10">
    <property type="entry name" value="Calponin-like domain"/>
    <property type="match status" value="2"/>
</dbReference>
<accession>A0A2P6NVT1</accession>
<dbReference type="InParanoid" id="A0A2P6NVT1"/>
<dbReference type="InterPro" id="IPR013783">
    <property type="entry name" value="Ig-like_fold"/>
</dbReference>
<dbReference type="EMBL" id="MDYQ01000014">
    <property type="protein sequence ID" value="PRP88073.1"/>
    <property type="molecule type" value="Genomic_DNA"/>
</dbReference>
<dbReference type="InterPro" id="IPR036872">
    <property type="entry name" value="CH_dom_sf"/>
</dbReference>
<dbReference type="InterPro" id="IPR001589">
    <property type="entry name" value="Actinin_actin-bd_CS"/>
</dbReference>
<dbReference type="PANTHER" id="PTHR38537">
    <property type="entry name" value="JITTERBUG, ISOFORM N"/>
    <property type="match status" value="1"/>
</dbReference>
<dbReference type="GO" id="GO:0030036">
    <property type="term" value="P:actin cytoskeleton organization"/>
    <property type="evidence" value="ECO:0007669"/>
    <property type="project" value="InterPro"/>
</dbReference>
<evidence type="ECO:0000256" key="1">
    <source>
        <dbReference type="ARBA" id="ARBA00022737"/>
    </source>
</evidence>
<feature type="repeat" description="Filamin" evidence="3">
    <location>
        <begin position="860"/>
        <end position="961"/>
    </location>
</feature>
<evidence type="ECO:0000313" key="7">
    <source>
        <dbReference type="Proteomes" id="UP000241769"/>
    </source>
</evidence>
<feature type="repeat" description="Filamin" evidence="3">
    <location>
        <begin position="236"/>
        <end position="339"/>
    </location>
</feature>
<dbReference type="GO" id="GO:0051015">
    <property type="term" value="F:actin filament binding"/>
    <property type="evidence" value="ECO:0007669"/>
    <property type="project" value="InterPro"/>
</dbReference>
<dbReference type="InterPro" id="IPR014756">
    <property type="entry name" value="Ig_E-set"/>
</dbReference>
<dbReference type="InterPro" id="IPR044801">
    <property type="entry name" value="Filamin"/>
</dbReference>
<dbReference type="AlphaFoldDB" id="A0A2P6NVT1"/>
<dbReference type="OrthoDB" id="18740at2759"/>
<dbReference type="Pfam" id="PF00630">
    <property type="entry name" value="Filamin"/>
    <property type="match status" value="8"/>
</dbReference>
<sequence length="1055" mass="113349">MSEGPKEAEWIRIQSKTFKNWCNTHLKHRMMSINDLRTDLTTGLPLIALVEVISGGKLVNNGKYNKNPKVRTQMMENAGFALQFLKNEGLKLVNIGNEDIVDSNHKLILGVIWTIILRYQINISEGKSARSELLAWVRRKIPEKNIINFDHDWNDGTALCHLINALKSGLFPDLKSLDPENKLDNATRGTQTAEREMGISAILAPEDMVNPEIDELSVMTYIALFKEWEDKQASLKDTFDASKSSVYGPGVEGGKEAVVRKPVPFTIESKNAFNDRLTRGGETFRIQVTGPKGDVPATVTDKGDGLYDVVYTPNQPGAHTVVVEHKSIPVAQSPYQVDIDAGVDASKTTVSGPGVTPSGVAKDHPTHFTIQSVDSDGNKVSSGGAPFKALLAGPSGEQEIPLKDNGDGTYTGNYEASALGPHKVHVNLEDKAVAQSPYHVQVKELSDPTKTKVSGPGVEPSIPEGVPTHILIEAVSPKGQPIQTGGDHFTVKVKGPNGEQDAKVSDNGDGTYTAEYTPEGKGATTVEVHNHGPEGAQHVAKSPYHVNVREPADRSKTQVSGPGIKSGRPQGVPTHVDIEARDKDGKPIGQGGDQFAVSVKGPNGEVPATLKDNGDGHYRADYTPEDLGDHTVEIKLKDQTGEHGHVDKSPYHVNVRPAADHSKSKVSGPGIKSGRPQGVSTHVDIEAKDKDGNPVTQGGDDFVVVVKGPNGDVPAKVTDNGDGTHRAEYTPTDLGDHTVEVKLHENHVDQSPYHVNVRPAADHSKTKVSGPGIKDGVPEKVETYINIKAIDANGEPVTQGGDDFVVTVEGPSGAVPAKVQDNGDGTHKATYTAQETGPHTVHVKLQDKDVAQSPYKINVRERGDASKSTAEGPGLVQPVQNVPTHFTVTAKDKEGQAIPVGGDKVTASIKGPNGESVPVDVKDNEDGTYLATYTPDFVGDAHVEVLMNGDHVADSPYHVFVDEEADNDASGLENFQFVIRAKRKDGQPKPKGGDRFAVKIFPADKEAEPLEDVKFRDLGDGRYKVVYNLPGSGEYNVHITLNGKHITGSPWKQSC</sequence>
<feature type="repeat" description="Filamin" evidence="3">
    <location>
        <begin position="976"/>
        <end position="1055"/>
    </location>
</feature>
<feature type="repeat" description="Filamin" evidence="3">
    <location>
        <begin position="656"/>
        <end position="757"/>
    </location>
</feature>
<gene>
    <name evidence="6" type="ORF">PROFUN_04164</name>
</gene>
<dbReference type="Gene3D" id="2.60.40.10">
    <property type="entry name" value="Immunoglobulins"/>
    <property type="match status" value="8"/>
</dbReference>
<evidence type="ECO:0000256" key="4">
    <source>
        <dbReference type="SAM" id="MobiDB-lite"/>
    </source>
</evidence>